<organism evidence="2 3">
    <name type="scientific">Blastopirellula marina</name>
    <dbReference type="NCBI Taxonomy" id="124"/>
    <lineage>
        <taxon>Bacteria</taxon>
        <taxon>Pseudomonadati</taxon>
        <taxon>Planctomycetota</taxon>
        <taxon>Planctomycetia</taxon>
        <taxon>Pirellulales</taxon>
        <taxon>Pirellulaceae</taxon>
        <taxon>Blastopirellula</taxon>
    </lineage>
</organism>
<feature type="transmembrane region" description="Helical" evidence="1">
    <location>
        <begin position="110"/>
        <end position="131"/>
    </location>
</feature>
<feature type="transmembrane region" description="Helical" evidence="1">
    <location>
        <begin position="79"/>
        <end position="104"/>
    </location>
</feature>
<dbReference type="AlphaFoldDB" id="A0A2S8FVB7"/>
<feature type="transmembrane region" description="Helical" evidence="1">
    <location>
        <begin position="152"/>
        <end position="171"/>
    </location>
</feature>
<feature type="transmembrane region" description="Helical" evidence="1">
    <location>
        <begin position="183"/>
        <end position="209"/>
    </location>
</feature>
<gene>
    <name evidence="2" type="ORF">C5Y83_09400</name>
</gene>
<comment type="caution">
    <text evidence="2">The sequence shown here is derived from an EMBL/GenBank/DDBJ whole genome shotgun (WGS) entry which is preliminary data.</text>
</comment>
<name>A0A2S8FVB7_9BACT</name>
<dbReference type="OrthoDB" id="2659766at2"/>
<keyword evidence="1" id="KW-1133">Transmembrane helix</keyword>
<evidence type="ECO:0000313" key="3">
    <source>
        <dbReference type="Proteomes" id="UP000238322"/>
    </source>
</evidence>
<keyword evidence="1" id="KW-0472">Membrane</keyword>
<reference evidence="2 3" key="1">
    <citation type="submission" date="2018-02" db="EMBL/GenBank/DDBJ databases">
        <title>Comparative genomes isolates from brazilian mangrove.</title>
        <authorList>
            <person name="Araujo J.E."/>
            <person name="Taketani R.G."/>
            <person name="Silva M.C.P."/>
            <person name="Loureco M.V."/>
            <person name="Andreote F.D."/>
        </authorList>
    </citation>
    <scope>NUCLEOTIDE SEQUENCE [LARGE SCALE GENOMIC DNA]</scope>
    <source>
        <strain evidence="2 3">Hex-1 MGV</strain>
    </source>
</reference>
<sequence>MFLTWCQPVTDNPYDSPNLDTTAYVKQSNSGPVKRPIGVSILVVLLGITVLLCIFICVNILSVPSQVRELEGLGETLSWVIFLTSGIVFILAGLILAAAIGMWIGATWGWWLGTTGYAFSVVLNVAGMMIVTVMNPQAEALSSSYIKNGTRAFIAGLIVLYLFQDNVLAYFRLQNWSKGKLFGVLAGITLGLYAAHFLIVQIVFAALVVNVGE</sequence>
<dbReference type="RefSeq" id="WP_105329414.1">
    <property type="nucleotide sequence ID" value="NZ_PUHY01000006.1"/>
</dbReference>
<proteinExistence type="predicted"/>
<evidence type="ECO:0000313" key="2">
    <source>
        <dbReference type="EMBL" id="PQO36125.1"/>
    </source>
</evidence>
<keyword evidence="1" id="KW-0812">Transmembrane</keyword>
<dbReference type="EMBL" id="PUHY01000006">
    <property type="protein sequence ID" value="PQO36125.1"/>
    <property type="molecule type" value="Genomic_DNA"/>
</dbReference>
<dbReference type="Proteomes" id="UP000238322">
    <property type="component" value="Unassembled WGS sequence"/>
</dbReference>
<protein>
    <submittedName>
        <fullName evidence="2">Uncharacterized protein</fullName>
    </submittedName>
</protein>
<accession>A0A2S8FVB7</accession>
<evidence type="ECO:0000256" key="1">
    <source>
        <dbReference type="SAM" id="Phobius"/>
    </source>
</evidence>
<feature type="transmembrane region" description="Helical" evidence="1">
    <location>
        <begin position="37"/>
        <end position="58"/>
    </location>
</feature>